<feature type="domain" description="GMPS ATP-PPase" evidence="11">
    <location>
        <begin position="204"/>
        <end position="393"/>
    </location>
</feature>
<dbReference type="Pfam" id="PF02540">
    <property type="entry name" value="NAD_synthase"/>
    <property type="match status" value="1"/>
</dbReference>
<evidence type="ECO:0000259" key="11">
    <source>
        <dbReference type="PROSITE" id="PS51553"/>
    </source>
</evidence>
<comment type="function">
    <text evidence="1 9">Catalyzes the synthesis of GMP from XMP.</text>
</comment>
<evidence type="ECO:0000256" key="8">
    <source>
        <dbReference type="ARBA" id="ARBA00022962"/>
    </source>
</evidence>
<evidence type="ECO:0000256" key="4">
    <source>
        <dbReference type="ARBA" id="ARBA00022741"/>
    </source>
</evidence>
<dbReference type="FunFam" id="3.30.300.10:FF:000002">
    <property type="entry name" value="GMP synthase [glutamine-hydrolyzing]"/>
    <property type="match status" value="1"/>
</dbReference>
<dbReference type="GO" id="GO:0005524">
    <property type="term" value="F:ATP binding"/>
    <property type="evidence" value="ECO:0007669"/>
    <property type="project" value="UniProtKB-UniRule"/>
</dbReference>
<proteinExistence type="inferred from homology"/>
<dbReference type="eggNOG" id="COG0519">
    <property type="taxonomic scope" value="Bacteria"/>
</dbReference>
<dbReference type="PRINTS" id="PR00096">
    <property type="entry name" value="GATASE"/>
</dbReference>
<dbReference type="Gene3D" id="3.30.300.10">
    <property type="match status" value="1"/>
</dbReference>
<reference evidence="12 13" key="1">
    <citation type="submission" date="2012-09" db="EMBL/GenBank/DDBJ databases">
        <title>The Genome Sequence of Alloiococcus otitis ATCC 51267.</title>
        <authorList>
            <consortium name="The Broad Institute Genome Sequencing Platform"/>
            <person name="Earl A."/>
            <person name="Ward D."/>
            <person name="Feldgarden M."/>
            <person name="Gevers D."/>
            <person name="Huys G."/>
            <person name="Walker B."/>
            <person name="Young S.K."/>
            <person name="Zeng Q."/>
            <person name="Gargeya S."/>
            <person name="Fitzgerald M."/>
            <person name="Haas B."/>
            <person name="Abouelleil A."/>
            <person name="Alvarado L."/>
            <person name="Arachchi H.M."/>
            <person name="Berlin A.M."/>
            <person name="Chapman S.B."/>
            <person name="Goldberg J."/>
            <person name="Griggs A."/>
            <person name="Gujja S."/>
            <person name="Hansen M."/>
            <person name="Howarth C."/>
            <person name="Imamovic A."/>
            <person name="Larimer J."/>
            <person name="McCowen C."/>
            <person name="Montmayeur A."/>
            <person name="Murphy C."/>
            <person name="Neiman D."/>
            <person name="Pearson M."/>
            <person name="Priest M."/>
            <person name="Roberts A."/>
            <person name="Saif S."/>
            <person name="Shea T."/>
            <person name="Sisk P."/>
            <person name="Sykes S."/>
            <person name="Wortman J."/>
            <person name="Nusbaum C."/>
            <person name="Birren B."/>
        </authorList>
    </citation>
    <scope>NUCLEOTIDE SEQUENCE [LARGE SCALE GENOMIC DNA]</scope>
    <source>
        <strain evidence="12 13">ATCC 51267</strain>
    </source>
</reference>
<evidence type="ECO:0000256" key="7">
    <source>
        <dbReference type="ARBA" id="ARBA00022840"/>
    </source>
</evidence>
<dbReference type="NCBIfam" id="TIGR00884">
    <property type="entry name" value="guaA_Cterm"/>
    <property type="match status" value="1"/>
</dbReference>
<comment type="caution">
    <text evidence="12">The sequence shown here is derived from an EMBL/GenBank/DDBJ whole genome shotgun (WGS) entry which is preliminary data.</text>
</comment>
<evidence type="ECO:0000256" key="3">
    <source>
        <dbReference type="ARBA" id="ARBA00022598"/>
    </source>
</evidence>
<dbReference type="InterPro" id="IPR022955">
    <property type="entry name" value="GMP_synthase"/>
</dbReference>
<dbReference type="GO" id="GO:0003921">
    <property type="term" value="F:GMP synthase activity"/>
    <property type="evidence" value="ECO:0007669"/>
    <property type="project" value="InterPro"/>
</dbReference>
<feature type="active site" evidence="9">
    <location>
        <position position="177"/>
    </location>
</feature>
<dbReference type="GO" id="GO:0005829">
    <property type="term" value="C:cytosol"/>
    <property type="evidence" value="ECO:0007669"/>
    <property type="project" value="TreeGrafter"/>
</dbReference>
<dbReference type="FunFam" id="3.40.50.620:FF:000001">
    <property type="entry name" value="GMP synthase [glutamine-hydrolyzing]"/>
    <property type="match status" value="1"/>
</dbReference>
<dbReference type="Gene3D" id="3.40.50.620">
    <property type="entry name" value="HUPs"/>
    <property type="match status" value="1"/>
</dbReference>
<evidence type="ECO:0000256" key="1">
    <source>
        <dbReference type="ARBA" id="ARBA00002332"/>
    </source>
</evidence>
<evidence type="ECO:0000313" key="13">
    <source>
        <dbReference type="Proteomes" id="UP000009875"/>
    </source>
</evidence>
<evidence type="ECO:0000256" key="6">
    <source>
        <dbReference type="ARBA" id="ARBA00022755"/>
    </source>
</evidence>
<dbReference type="PRINTS" id="PR00097">
    <property type="entry name" value="ANTSNTHASEII"/>
</dbReference>
<keyword evidence="7 9" id="KW-0067">ATP-binding</keyword>
<dbReference type="CDD" id="cd01742">
    <property type="entry name" value="GATase1_GMP_Synthase"/>
    <property type="match status" value="1"/>
</dbReference>
<gene>
    <name evidence="9" type="primary">guaA</name>
    <name evidence="12" type="ORF">HMPREF9698_00949</name>
</gene>
<name>K9EA12_9LACT</name>
<dbReference type="PANTHER" id="PTHR11922:SF2">
    <property type="entry name" value="GMP SYNTHASE [GLUTAMINE-HYDROLYZING]"/>
    <property type="match status" value="1"/>
</dbReference>
<dbReference type="STRING" id="883081.HMPREF9698_00949"/>
<dbReference type="PATRIC" id="fig|883081.3.peg.946"/>
<evidence type="ECO:0000256" key="5">
    <source>
        <dbReference type="ARBA" id="ARBA00022749"/>
    </source>
</evidence>
<dbReference type="FunFam" id="3.40.50.880:FF:000001">
    <property type="entry name" value="GMP synthase [glutamine-hydrolyzing]"/>
    <property type="match status" value="1"/>
</dbReference>
<dbReference type="UniPathway" id="UPA00189">
    <property type="reaction ID" value="UER00296"/>
</dbReference>
<dbReference type="InterPro" id="IPR001674">
    <property type="entry name" value="GMP_synth_C"/>
</dbReference>
<dbReference type="InterPro" id="IPR014729">
    <property type="entry name" value="Rossmann-like_a/b/a_fold"/>
</dbReference>
<dbReference type="NCBIfam" id="NF000848">
    <property type="entry name" value="PRK00074.1"/>
    <property type="match status" value="1"/>
</dbReference>
<dbReference type="Gene3D" id="3.40.50.880">
    <property type="match status" value="1"/>
</dbReference>
<dbReference type="PROSITE" id="PS51273">
    <property type="entry name" value="GATASE_TYPE_1"/>
    <property type="match status" value="1"/>
</dbReference>
<keyword evidence="5 9" id="KW-0332">GMP biosynthesis</keyword>
<comment type="catalytic activity">
    <reaction evidence="9">
        <text>XMP + L-glutamine + ATP + H2O = GMP + L-glutamate + AMP + diphosphate + 2 H(+)</text>
        <dbReference type="Rhea" id="RHEA:11680"/>
        <dbReference type="ChEBI" id="CHEBI:15377"/>
        <dbReference type="ChEBI" id="CHEBI:15378"/>
        <dbReference type="ChEBI" id="CHEBI:29985"/>
        <dbReference type="ChEBI" id="CHEBI:30616"/>
        <dbReference type="ChEBI" id="CHEBI:33019"/>
        <dbReference type="ChEBI" id="CHEBI:57464"/>
        <dbReference type="ChEBI" id="CHEBI:58115"/>
        <dbReference type="ChEBI" id="CHEBI:58359"/>
        <dbReference type="ChEBI" id="CHEBI:456215"/>
        <dbReference type="EC" id="6.3.5.2"/>
    </reaction>
</comment>
<evidence type="ECO:0000313" key="12">
    <source>
        <dbReference type="EMBL" id="EKU93533.1"/>
    </source>
</evidence>
<dbReference type="HOGENOM" id="CLU_014340_0_5_9"/>
<dbReference type="InterPro" id="IPR004739">
    <property type="entry name" value="GMP_synth_GATase"/>
</dbReference>
<dbReference type="OrthoDB" id="9802219at2"/>
<dbReference type="CDD" id="cd01997">
    <property type="entry name" value="GMP_synthase_C"/>
    <property type="match status" value="1"/>
</dbReference>
<evidence type="ECO:0000256" key="9">
    <source>
        <dbReference type="HAMAP-Rule" id="MF_00344"/>
    </source>
</evidence>
<evidence type="ECO:0000256" key="2">
    <source>
        <dbReference type="ARBA" id="ARBA00005153"/>
    </source>
</evidence>
<dbReference type="NCBIfam" id="TIGR00888">
    <property type="entry name" value="guaA_Nterm"/>
    <property type="match status" value="1"/>
</dbReference>
<comment type="subunit">
    <text evidence="9">Homodimer.</text>
</comment>
<keyword evidence="13" id="KW-1185">Reference proteome</keyword>
<feature type="binding site" evidence="10">
    <location>
        <begin position="231"/>
        <end position="237"/>
    </location>
    <ligand>
        <name>ATP</name>
        <dbReference type="ChEBI" id="CHEBI:30616"/>
    </ligand>
</feature>
<dbReference type="PROSITE" id="PS51553">
    <property type="entry name" value="GMPS_ATP_PPASE"/>
    <property type="match status" value="1"/>
</dbReference>
<organism evidence="12 13">
    <name type="scientific">Alloiococcus otitis ATCC 51267</name>
    <dbReference type="NCBI Taxonomy" id="883081"/>
    <lineage>
        <taxon>Bacteria</taxon>
        <taxon>Bacillati</taxon>
        <taxon>Bacillota</taxon>
        <taxon>Bacilli</taxon>
        <taxon>Lactobacillales</taxon>
        <taxon>Carnobacteriaceae</taxon>
        <taxon>Alloiococcus</taxon>
    </lineage>
</organism>
<dbReference type="InterPro" id="IPR017926">
    <property type="entry name" value="GATASE"/>
</dbReference>
<keyword evidence="3 9" id="KW-0436">Ligase</keyword>
<evidence type="ECO:0000256" key="10">
    <source>
        <dbReference type="PROSITE-ProRule" id="PRU00886"/>
    </source>
</evidence>
<sequence length="518" mass="57660">MNNIEQVKDLEQIVVLDYGSQYNQLITRRIREFGVYSELLSHKVTAEELKERNIKGIILSGGPMSVFDQNSFALDPEILDLGVPILGVCYGMQLLAQHFGGKVEASNKREYGGALISQTDQNGQLFQGLDQEEEVWMSHGDLVKEVPDGFQVTAQNPHCPIAAMQDLSRNIHAVQFHPEVGHTKHGKDMLKQFTFDICGCSGNWDMGKFIDLAIQEIKDTVGEKKVLLALSGGVDSSVTGVLLNEAIGDQLTCIFVDHGLLRKNEGDQVMDSLVGKFGLNIIRVNAQDQFLSKLAGVTDPEQKRKIIGNEFIEVFNAEAEKLEGIEFLAQGTLYTDIIESGTETAQTIKSHHNVGGLPEDLQFELIEPMKALFKDEVRALGEELGMPESLVWRQPFPGPGLAIRVLGEVTEDKLKIVRESDAILREEIAKAGLDRDIWQYFTILPDMKSVGVMGDNRTYDYTIGIRAVNSVDGMTADWAKIPFDVLDTISRRIVNETDHINRVVYDITSKPPATVEWE</sequence>
<dbReference type="PANTHER" id="PTHR11922">
    <property type="entry name" value="GMP SYNTHASE-RELATED"/>
    <property type="match status" value="1"/>
</dbReference>
<comment type="pathway">
    <text evidence="2 9">Purine metabolism; GMP biosynthesis; GMP from XMP (L-Gln route): step 1/1.</text>
</comment>
<dbReference type="SUPFAM" id="SSF52402">
    <property type="entry name" value="Adenine nucleotide alpha hydrolases-like"/>
    <property type="match status" value="1"/>
</dbReference>
<dbReference type="SUPFAM" id="SSF52317">
    <property type="entry name" value="Class I glutamine amidotransferase-like"/>
    <property type="match status" value="1"/>
</dbReference>
<dbReference type="Pfam" id="PF00117">
    <property type="entry name" value="GATase"/>
    <property type="match status" value="1"/>
</dbReference>
<dbReference type="AlphaFoldDB" id="K9EA12"/>
<dbReference type="HAMAP" id="MF_00344">
    <property type="entry name" value="GMP_synthase"/>
    <property type="match status" value="1"/>
</dbReference>
<keyword evidence="6 9" id="KW-0658">Purine biosynthesis</keyword>
<dbReference type="InterPro" id="IPR022310">
    <property type="entry name" value="NAD/GMP_synthase"/>
</dbReference>
<dbReference type="Pfam" id="PF00958">
    <property type="entry name" value="GMP_synt_C"/>
    <property type="match status" value="1"/>
</dbReference>
<protein>
    <recommendedName>
        <fullName evidence="9">GMP synthase [glutamine-hydrolyzing]</fullName>
        <ecNumber evidence="9">6.3.5.2</ecNumber>
    </recommendedName>
    <alternativeName>
        <fullName evidence="9">GMP synthetase</fullName>
    </alternativeName>
    <alternativeName>
        <fullName evidence="9">Glutamine amidotransferase</fullName>
    </alternativeName>
</protein>
<keyword evidence="8 9" id="KW-0315">Glutamine amidotransferase</keyword>
<dbReference type="RefSeq" id="WP_003777908.1">
    <property type="nucleotide sequence ID" value="NZ_JH992959.1"/>
</dbReference>
<dbReference type="EC" id="6.3.5.2" evidence="9"/>
<feature type="active site" evidence="9">
    <location>
        <position position="179"/>
    </location>
</feature>
<dbReference type="EMBL" id="AGXA01000019">
    <property type="protein sequence ID" value="EKU93533.1"/>
    <property type="molecule type" value="Genomic_DNA"/>
</dbReference>
<feature type="active site" description="Nucleophile" evidence="9">
    <location>
        <position position="89"/>
    </location>
</feature>
<dbReference type="InterPro" id="IPR025777">
    <property type="entry name" value="GMPS_ATP_PPase_dom"/>
</dbReference>
<keyword evidence="4 9" id="KW-0547">Nucleotide-binding</keyword>
<dbReference type="Proteomes" id="UP000009875">
    <property type="component" value="Unassembled WGS sequence"/>
</dbReference>
<accession>K9EA12</accession>
<dbReference type="InterPro" id="IPR029062">
    <property type="entry name" value="Class_I_gatase-like"/>
</dbReference>
<dbReference type="PRINTS" id="PR00099">
    <property type="entry name" value="CPSGATASE"/>
</dbReference>